<proteinExistence type="predicted"/>
<feature type="domain" description="HDOD" evidence="1">
    <location>
        <begin position="31"/>
        <end position="233"/>
    </location>
</feature>
<dbReference type="RefSeq" id="WP_132648791.1">
    <property type="nucleotide sequence ID" value="NZ_CP181386.1"/>
</dbReference>
<name>A0A4R2M149_RUBGE</name>
<sequence>MSPPEAARPTIFATPARDVEGWARRFDTASMPILAETAATLQGLRENEDEVDAHLLTETVAADPLLTLKLLSHVARSPRSRRVDTRGDVETVTAALVMLGIAPFFRLFADSAVVEDWLGDQPEALDGFRRVLVRAHRAANFATAFAVHRMDHDVAVIREAALLHDFAEMLVWLHAPKLALEIARLQAEDPALRSVVAQEQVLNIRLTDLQQALLTQWRLPPLLVKITNERQSESVQVRNVLLAIRIARHSSADWDNPAIPDDVVDIASLLNMRIEHTWALLRDIDA</sequence>
<organism evidence="2 3">
    <name type="scientific">Rubrivivax gelatinosus</name>
    <name type="common">Rhodocyclus gelatinosus</name>
    <name type="synonym">Rhodopseudomonas gelatinosa</name>
    <dbReference type="NCBI Taxonomy" id="28068"/>
    <lineage>
        <taxon>Bacteria</taxon>
        <taxon>Pseudomonadati</taxon>
        <taxon>Pseudomonadota</taxon>
        <taxon>Betaproteobacteria</taxon>
        <taxon>Burkholderiales</taxon>
        <taxon>Sphaerotilaceae</taxon>
        <taxon>Rubrivivax</taxon>
    </lineage>
</organism>
<dbReference type="Proteomes" id="UP000295106">
    <property type="component" value="Unassembled WGS sequence"/>
</dbReference>
<dbReference type="OrthoDB" id="9126875at2"/>
<dbReference type="GeneID" id="99683214"/>
<dbReference type="EMBL" id="SLXD01000012">
    <property type="protein sequence ID" value="TCP00749.1"/>
    <property type="molecule type" value="Genomic_DNA"/>
</dbReference>
<dbReference type="PROSITE" id="PS51833">
    <property type="entry name" value="HDOD"/>
    <property type="match status" value="1"/>
</dbReference>
<dbReference type="PANTHER" id="PTHR33525:SF3">
    <property type="entry name" value="RIBONUCLEASE Y"/>
    <property type="match status" value="1"/>
</dbReference>
<dbReference type="InterPro" id="IPR052340">
    <property type="entry name" value="RNase_Y/CdgJ"/>
</dbReference>
<dbReference type="AlphaFoldDB" id="A0A4R2M149"/>
<accession>A0A4R2M149</accession>
<dbReference type="SUPFAM" id="SSF109604">
    <property type="entry name" value="HD-domain/PDEase-like"/>
    <property type="match status" value="1"/>
</dbReference>
<evidence type="ECO:0000259" key="1">
    <source>
        <dbReference type="PROSITE" id="PS51833"/>
    </source>
</evidence>
<dbReference type="Pfam" id="PF08668">
    <property type="entry name" value="HDOD"/>
    <property type="match status" value="1"/>
</dbReference>
<evidence type="ECO:0000313" key="2">
    <source>
        <dbReference type="EMBL" id="TCP00749.1"/>
    </source>
</evidence>
<comment type="caution">
    <text evidence="2">The sequence shown here is derived from an EMBL/GenBank/DDBJ whole genome shotgun (WGS) entry which is preliminary data.</text>
</comment>
<dbReference type="PANTHER" id="PTHR33525">
    <property type="match status" value="1"/>
</dbReference>
<dbReference type="Gene3D" id="1.10.3210.10">
    <property type="entry name" value="Hypothetical protein af1432"/>
    <property type="match status" value="1"/>
</dbReference>
<reference evidence="2 3" key="1">
    <citation type="submission" date="2019-03" db="EMBL/GenBank/DDBJ databases">
        <title>Genomic Encyclopedia of Type Strains, Phase IV (KMG-IV): sequencing the most valuable type-strain genomes for metagenomic binning, comparative biology and taxonomic classification.</title>
        <authorList>
            <person name="Goeker M."/>
        </authorList>
    </citation>
    <scope>NUCLEOTIDE SEQUENCE [LARGE SCALE GENOMIC DNA]</scope>
    <source>
        <strain evidence="2 3">DSM 1709</strain>
    </source>
</reference>
<evidence type="ECO:0000313" key="3">
    <source>
        <dbReference type="Proteomes" id="UP000295106"/>
    </source>
</evidence>
<gene>
    <name evidence="2" type="ORF">EV684_112187</name>
</gene>
<dbReference type="InterPro" id="IPR013976">
    <property type="entry name" value="HDOD"/>
</dbReference>
<protein>
    <submittedName>
        <fullName evidence="2">HD-like signal output (HDOD) protein</fullName>
    </submittedName>
</protein>